<gene>
    <name evidence="2" type="ORF">FHS79_002041</name>
</gene>
<keyword evidence="1" id="KW-0812">Transmembrane</keyword>
<dbReference type="RefSeq" id="WP_184199167.1">
    <property type="nucleotide sequence ID" value="NZ_BMOX01000028.1"/>
</dbReference>
<dbReference type="InterPro" id="IPR021836">
    <property type="entry name" value="DUF3429"/>
</dbReference>
<evidence type="ECO:0000256" key="1">
    <source>
        <dbReference type="SAM" id="Phobius"/>
    </source>
</evidence>
<feature type="transmembrane region" description="Helical" evidence="1">
    <location>
        <begin position="125"/>
        <end position="148"/>
    </location>
</feature>
<reference evidence="2 3" key="1">
    <citation type="submission" date="2020-08" db="EMBL/GenBank/DDBJ databases">
        <title>Genomic Encyclopedia of Type Strains, Phase IV (KMG-IV): sequencing the most valuable type-strain genomes for metagenomic binning, comparative biology and taxonomic classification.</title>
        <authorList>
            <person name="Goeker M."/>
        </authorList>
    </citation>
    <scope>NUCLEOTIDE SEQUENCE [LARGE SCALE GENOMIC DNA]</scope>
    <source>
        <strain evidence="2 3">DSM 102189</strain>
    </source>
</reference>
<comment type="caution">
    <text evidence="2">The sequence shown here is derived from an EMBL/GenBank/DDBJ whole genome shotgun (WGS) entry which is preliminary data.</text>
</comment>
<feature type="transmembrane region" description="Helical" evidence="1">
    <location>
        <begin position="95"/>
        <end position="113"/>
    </location>
</feature>
<organism evidence="2 3">
    <name type="scientific">Polymorphobacter multimanifer</name>
    <dbReference type="NCBI Taxonomy" id="1070431"/>
    <lineage>
        <taxon>Bacteria</taxon>
        <taxon>Pseudomonadati</taxon>
        <taxon>Pseudomonadota</taxon>
        <taxon>Alphaproteobacteria</taxon>
        <taxon>Sphingomonadales</taxon>
        <taxon>Sphingosinicellaceae</taxon>
        <taxon>Polymorphobacter</taxon>
    </lineage>
</organism>
<feature type="transmembrane region" description="Helical" evidence="1">
    <location>
        <begin position="42"/>
        <end position="62"/>
    </location>
</feature>
<dbReference type="AlphaFoldDB" id="A0A841L613"/>
<keyword evidence="1" id="KW-1133">Transmembrane helix</keyword>
<keyword evidence="1" id="KW-0472">Membrane</keyword>
<proteinExistence type="predicted"/>
<evidence type="ECO:0000313" key="2">
    <source>
        <dbReference type="EMBL" id="MBB6227860.1"/>
    </source>
</evidence>
<sequence length="149" mass="15022">MTMPALARLLGLAGLLPLLALVVLLSTGAAPAWQGAAVALGLGYAMLILSFLGGLWWGLAAATQRPVPGWVWVVAVVPSLLCWGVMGLVGLQVIAVQQGLAITGGGLLLALLVDRALAAEGLAPAWWLALRYPLSLGLGGLSLAAAALA</sequence>
<accession>A0A841L613</accession>
<evidence type="ECO:0008006" key="4">
    <source>
        <dbReference type="Google" id="ProtNLM"/>
    </source>
</evidence>
<dbReference type="Proteomes" id="UP000538147">
    <property type="component" value="Unassembled WGS sequence"/>
</dbReference>
<dbReference type="Pfam" id="PF11911">
    <property type="entry name" value="DUF3429"/>
    <property type="match status" value="1"/>
</dbReference>
<name>A0A841L613_9SPHN</name>
<keyword evidence="3" id="KW-1185">Reference proteome</keyword>
<evidence type="ECO:0000313" key="3">
    <source>
        <dbReference type="Proteomes" id="UP000538147"/>
    </source>
</evidence>
<protein>
    <recommendedName>
        <fullName evidence="4">DUF3429 domain-containing protein</fullName>
    </recommendedName>
</protein>
<feature type="transmembrane region" description="Helical" evidence="1">
    <location>
        <begin position="69"/>
        <end position="89"/>
    </location>
</feature>
<dbReference type="EMBL" id="JACIIV010000013">
    <property type="protein sequence ID" value="MBB6227860.1"/>
    <property type="molecule type" value="Genomic_DNA"/>
</dbReference>